<dbReference type="Pfam" id="PF04607">
    <property type="entry name" value="RelA_SpoT"/>
    <property type="match status" value="1"/>
</dbReference>
<dbReference type="GO" id="GO:0005886">
    <property type="term" value="C:plasma membrane"/>
    <property type="evidence" value="ECO:0007669"/>
    <property type="project" value="TreeGrafter"/>
</dbReference>
<name>M1LSD3_9PROT</name>
<dbReference type="eggNOG" id="COG0317">
    <property type="taxonomic scope" value="Bacteria"/>
</dbReference>
<dbReference type="PANTHER" id="PTHR21262:SF31">
    <property type="entry name" value="GTP PYROPHOSPHOKINASE"/>
    <property type="match status" value="1"/>
</dbReference>
<dbReference type="GO" id="GO:0008893">
    <property type="term" value="F:guanosine-3',5'-bis(diphosphate) 3'-diphosphatase activity"/>
    <property type="evidence" value="ECO:0007669"/>
    <property type="project" value="TreeGrafter"/>
</dbReference>
<dbReference type="InterPro" id="IPR007685">
    <property type="entry name" value="RelA_SpoT"/>
</dbReference>
<proteinExistence type="inferred from homology"/>
<dbReference type="EMBL" id="CP003805">
    <property type="protein sequence ID" value="AGF48462.1"/>
    <property type="molecule type" value="Genomic_DNA"/>
</dbReference>
<keyword evidence="3" id="KW-0808">Transferase</keyword>
<dbReference type="HOGENOM" id="CLU_996327_0_0_4"/>
<dbReference type="AlphaFoldDB" id="M1LSD3"/>
<dbReference type="GO" id="GO:0016301">
    <property type="term" value="F:kinase activity"/>
    <property type="evidence" value="ECO:0007669"/>
    <property type="project" value="UniProtKB-KW"/>
</dbReference>
<dbReference type="SMART" id="SM00954">
    <property type="entry name" value="RelA_SpoT"/>
    <property type="match status" value="1"/>
</dbReference>
<accession>M1LSD3</accession>
<dbReference type="PANTHER" id="PTHR21262">
    <property type="entry name" value="GUANOSINE-3',5'-BIS DIPHOSPHATE 3'-PYROPHOSPHOHYDROLASE"/>
    <property type="match status" value="1"/>
</dbReference>
<dbReference type="Proteomes" id="UP000011541">
    <property type="component" value="Chromosome"/>
</dbReference>
<protein>
    <submittedName>
        <fullName evidence="3">GTP pyrophosphokinase</fullName>
        <ecNumber evidence="3">2.7.6.5</ecNumber>
    </submittedName>
</protein>
<feature type="domain" description="RelA/SpoT" evidence="2">
    <location>
        <begin position="162"/>
        <end position="272"/>
    </location>
</feature>
<reference evidence="3 4" key="1">
    <citation type="journal article" date="2013" name="Genome Biol. Evol.">
        <title>Genome evolution and phylogenomic analysis of candidatus kinetoplastibacterium, the betaproteobacterial endosymbionts of strigomonas and angomonas.</title>
        <authorList>
            <person name="Alves J.M."/>
            <person name="Serrano M.G."/>
            <person name="Maia da Silva F."/>
            <person name="Voegtly L.J."/>
            <person name="Matveyev A.V."/>
            <person name="Teixeira M.M."/>
            <person name="Camargo E.P."/>
            <person name="Buck G.A."/>
        </authorList>
    </citation>
    <scope>NUCLEOTIDE SEQUENCE [LARGE SCALE GENOMIC DNA]</scope>
    <source>
        <strain evidence="3 4">TCC290E</strain>
    </source>
</reference>
<evidence type="ECO:0000313" key="3">
    <source>
        <dbReference type="EMBL" id="AGF48462.1"/>
    </source>
</evidence>
<dbReference type="CDD" id="cd05399">
    <property type="entry name" value="NT_Rel-Spo_like"/>
    <property type="match status" value="1"/>
</dbReference>
<comment type="similarity">
    <text evidence="1">Belongs to the RelA/SpoT family.</text>
</comment>
<keyword evidence="4" id="KW-1185">Reference proteome</keyword>
<evidence type="ECO:0000256" key="1">
    <source>
        <dbReference type="ARBA" id="ARBA00007476"/>
    </source>
</evidence>
<dbReference type="PATRIC" id="fig|1208920.3.peg.452"/>
<dbReference type="GO" id="GO:0008728">
    <property type="term" value="F:GTP diphosphokinase activity"/>
    <property type="evidence" value="ECO:0007669"/>
    <property type="project" value="UniProtKB-EC"/>
</dbReference>
<dbReference type="STRING" id="1208920.CONE_0723"/>
<sequence>MTIEDSSIINVDRNLYIPVSPYTAIYDIPVKYIKNNIGFLSFFSVSNNKIVSTYRSSSIKYFINHNGIIKSMLLAMTLELRTILSRLLWRLQTFSYLVSKPRYKIIYDIEDMIFKMLYPDQYEEIALLFDSQKIERKLYIENTLSKIKHVLNRYGIKSEINGRLKHIYSIWNKMRIKNIDFAKLYDLSAVRIVVDDIKTCYIVLDIIHKLWNHIPEEFDDYISKPKANGYQSLHTVVIDKDNYLIEIQIRTYNMHNFAEHGLAAHWYYKKFRNISNIYP</sequence>
<evidence type="ECO:0000259" key="2">
    <source>
        <dbReference type="SMART" id="SM00954"/>
    </source>
</evidence>
<dbReference type="FunFam" id="3.30.460.10:FF:000001">
    <property type="entry name" value="GTP pyrophosphokinase RelA"/>
    <property type="match status" value="1"/>
</dbReference>
<dbReference type="EC" id="2.7.6.5" evidence="3"/>
<dbReference type="SUPFAM" id="SSF81301">
    <property type="entry name" value="Nucleotidyltransferase"/>
    <property type="match status" value="1"/>
</dbReference>
<dbReference type="GO" id="GO:0015969">
    <property type="term" value="P:guanosine tetraphosphate metabolic process"/>
    <property type="evidence" value="ECO:0007669"/>
    <property type="project" value="InterPro"/>
</dbReference>
<dbReference type="KEGG" id="kon:CONE_0723"/>
<organism evidence="3 4">
    <name type="scientific">Candidatus Kinetoplastidibacterium stringomonadis TCC290E</name>
    <dbReference type="NCBI Taxonomy" id="1208920"/>
    <lineage>
        <taxon>Bacteria</taxon>
        <taxon>Pseudomonadati</taxon>
        <taxon>Pseudomonadota</taxon>
        <taxon>Betaproteobacteria</taxon>
        <taxon>Candidatus Kinetoplastidibacterium</taxon>
    </lineage>
</organism>
<dbReference type="InterPro" id="IPR043519">
    <property type="entry name" value="NT_sf"/>
</dbReference>
<keyword evidence="3" id="KW-0418">Kinase</keyword>
<dbReference type="Gene3D" id="3.30.460.10">
    <property type="entry name" value="Beta Polymerase, domain 2"/>
    <property type="match status" value="1"/>
</dbReference>
<evidence type="ECO:0000313" key="4">
    <source>
        <dbReference type="Proteomes" id="UP000011541"/>
    </source>
</evidence>
<dbReference type="GO" id="GO:0042594">
    <property type="term" value="P:response to starvation"/>
    <property type="evidence" value="ECO:0007669"/>
    <property type="project" value="TreeGrafter"/>
</dbReference>
<dbReference type="RefSeq" id="WP_015397148.1">
    <property type="nucleotide sequence ID" value="NC_020299.1"/>
</dbReference>
<gene>
    <name evidence="3" type="ORF">CONE_0723</name>
</gene>